<dbReference type="GO" id="GO:0005829">
    <property type="term" value="C:cytosol"/>
    <property type="evidence" value="ECO:0007669"/>
    <property type="project" value="TreeGrafter"/>
</dbReference>
<sequence length="70" mass="8558">MCKWKEGVKEFERCKWRKEVLRNYLRQRFKINVPHRFHVNTYMSPTFCDHCGSLLWGVIKQGLKCEGQWP</sequence>
<evidence type="ECO:0000313" key="4">
    <source>
        <dbReference type="EMBL" id="MPC64187.1"/>
    </source>
</evidence>
<evidence type="ECO:0000256" key="2">
    <source>
        <dbReference type="ARBA" id="ARBA00022833"/>
    </source>
</evidence>
<dbReference type="GO" id="GO:0007200">
    <property type="term" value="P:phospholipase C-activating G protein-coupled receptor signaling pathway"/>
    <property type="evidence" value="ECO:0007669"/>
    <property type="project" value="TreeGrafter"/>
</dbReference>
<dbReference type="SUPFAM" id="SSF57889">
    <property type="entry name" value="Cysteine-rich domain"/>
    <property type="match status" value="1"/>
</dbReference>
<keyword evidence="2" id="KW-0862">Zinc</keyword>
<comment type="caution">
    <text evidence="4">The sequence shown here is derived from an EMBL/GenBank/DDBJ whole genome shotgun (WGS) entry which is preliminary data.</text>
</comment>
<dbReference type="EMBL" id="VSRR010021750">
    <property type="protein sequence ID" value="MPC64187.1"/>
    <property type="molecule type" value="Genomic_DNA"/>
</dbReference>
<reference evidence="4 5" key="1">
    <citation type="submission" date="2019-05" db="EMBL/GenBank/DDBJ databases">
        <title>Another draft genome of Portunus trituberculatus and its Hox gene families provides insights of decapod evolution.</title>
        <authorList>
            <person name="Jeong J.-H."/>
            <person name="Song I."/>
            <person name="Kim S."/>
            <person name="Choi T."/>
            <person name="Kim D."/>
            <person name="Ryu S."/>
            <person name="Kim W."/>
        </authorList>
    </citation>
    <scope>NUCLEOTIDE SEQUENCE [LARGE SCALE GENOMIC DNA]</scope>
    <source>
        <tissue evidence="4">Muscle</tissue>
    </source>
</reference>
<evidence type="ECO:0000256" key="1">
    <source>
        <dbReference type="ARBA" id="ARBA00022723"/>
    </source>
</evidence>
<organism evidence="4 5">
    <name type="scientific">Portunus trituberculatus</name>
    <name type="common">Swimming crab</name>
    <name type="synonym">Neptunus trituberculatus</name>
    <dbReference type="NCBI Taxonomy" id="210409"/>
    <lineage>
        <taxon>Eukaryota</taxon>
        <taxon>Metazoa</taxon>
        <taxon>Ecdysozoa</taxon>
        <taxon>Arthropoda</taxon>
        <taxon>Crustacea</taxon>
        <taxon>Multicrustacea</taxon>
        <taxon>Malacostraca</taxon>
        <taxon>Eumalacostraca</taxon>
        <taxon>Eucarida</taxon>
        <taxon>Decapoda</taxon>
        <taxon>Pleocyemata</taxon>
        <taxon>Brachyura</taxon>
        <taxon>Eubrachyura</taxon>
        <taxon>Portunoidea</taxon>
        <taxon>Portunidae</taxon>
        <taxon>Portuninae</taxon>
        <taxon>Portunus</taxon>
    </lineage>
</organism>
<dbReference type="Gene3D" id="3.30.60.20">
    <property type="match status" value="1"/>
</dbReference>
<dbReference type="GO" id="GO:0004674">
    <property type="term" value="F:protein serine/threonine kinase activity"/>
    <property type="evidence" value="ECO:0007669"/>
    <property type="project" value="UniProtKB-KW"/>
</dbReference>
<dbReference type="AlphaFoldDB" id="A0A5B7H4B7"/>
<dbReference type="GO" id="GO:0008270">
    <property type="term" value="F:zinc ion binding"/>
    <property type="evidence" value="ECO:0007669"/>
    <property type="project" value="UniProtKB-KW"/>
</dbReference>
<feature type="domain" description="Phorbol-ester/DAG-type" evidence="3">
    <location>
        <begin position="34"/>
        <end position="66"/>
    </location>
</feature>
<dbReference type="InterPro" id="IPR046349">
    <property type="entry name" value="C1-like_sf"/>
</dbReference>
<dbReference type="PANTHER" id="PTHR22968">
    <property type="entry name" value="PROTEIN KINASE C, MU"/>
    <property type="match status" value="1"/>
</dbReference>
<accession>A0A5B7H4B7</accession>
<keyword evidence="1" id="KW-0479">Metal-binding</keyword>
<protein>
    <submittedName>
        <fullName evidence="4">Protein kinase C delta type</fullName>
    </submittedName>
</protein>
<dbReference type="PROSITE" id="PS50081">
    <property type="entry name" value="ZF_DAG_PE_2"/>
    <property type="match status" value="1"/>
</dbReference>
<keyword evidence="5" id="KW-1185">Reference proteome</keyword>
<evidence type="ECO:0000259" key="3">
    <source>
        <dbReference type="PROSITE" id="PS50081"/>
    </source>
</evidence>
<proteinExistence type="predicted"/>
<dbReference type="GO" id="GO:0016020">
    <property type="term" value="C:membrane"/>
    <property type="evidence" value="ECO:0007669"/>
    <property type="project" value="UniProtKB-SubCell"/>
</dbReference>
<dbReference type="GO" id="GO:0035556">
    <property type="term" value="P:intracellular signal transduction"/>
    <property type="evidence" value="ECO:0007669"/>
    <property type="project" value="TreeGrafter"/>
</dbReference>
<gene>
    <name evidence="4" type="primary">PRKCD_1</name>
    <name evidence="4" type="ORF">E2C01_058298</name>
</gene>
<name>A0A5B7H4B7_PORTR</name>
<dbReference type="InterPro" id="IPR002219">
    <property type="entry name" value="PKC_DAG/PE"/>
</dbReference>
<keyword evidence="4" id="KW-0418">Kinase</keyword>
<dbReference type="PANTHER" id="PTHR22968:SF24">
    <property type="entry name" value="SERINE_THREONINE-PROTEIN KINASE"/>
    <property type="match status" value="1"/>
</dbReference>
<evidence type="ECO:0000313" key="5">
    <source>
        <dbReference type="Proteomes" id="UP000324222"/>
    </source>
</evidence>
<dbReference type="Proteomes" id="UP000324222">
    <property type="component" value="Unassembled WGS sequence"/>
</dbReference>
<dbReference type="Pfam" id="PF00130">
    <property type="entry name" value="C1_1"/>
    <property type="match status" value="1"/>
</dbReference>
<keyword evidence="4" id="KW-0808">Transferase</keyword>